<gene>
    <name evidence="2" type="ORF">CRG98_001479</name>
</gene>
<comment type="caution">
    <text evidence="2">The sequence shown here is derived from an EMBL/GenBank/DDBJ whole genome shotgun (WGS) entry which is preliminary data.</text>
</comment>
<sequence length="169" mass="17850">MQMEGAGIQWVVRSNVKKTKAVKGQVLYAPFVVIGLNMHNRRYSESWLSSTGEGGGCGARAQWLGAAEGPLDAGGARAVGSRTDPCEGGSPAHVGTTRQSRGGRKLTEKPTKLKGGATVLSWCRLKEASNGKMDVDNGLRRSNTCGICGLFEVQVGLGGSHRKTGMVYQ</sequence>
<evidence type="ECO:0000313" key="2">
    <source>
        <dbReference type="EMBL" id="PKI78151.1"/>
    </source>
</evidence>
<protein>
    <submittedName>
        <fullName evidence="2">Uncharacterized protein</fullName>
    </submittedName>
</protein>
<evidence type="ECO:0000313" key="3">
    <source>
        <dbReference type="Proteomes" id="UP000233551"/>
    </source>
</evidence>
<reference evidence="2 3" key="1">
    <citation type="submission" date="2017-11" db="EMBL/GenBank/DDBJ databases">
        <title>De-novo sequencing of pomegranate (Punica granatum L.) genome.</title>
        <authorList>
            <person name="Akparov Z."/>
            <person name="Amiraslanov A."/>
            <person name="Hajiyeva S."/>
            <person name="Abbasov M."/>
            <person name="Kaur K."/>
            <person name="Hamwieh A."/>
            <person name="Solovyev V."/>
            <person name="Salamov A."/>
            <person name="Braich B."/>
            <person name="Kosarev P."/>
            <person name="Mahmoud A."/>
            <person name="Hajiyev E."/>
            <person name="Babayeva S."/>
            <person name="Izzatullayeva V."/>
            <person name="Mammadov A."/>
            <person name="Mammadov A."/>
            <person name="Sharifova S."/>
            <person name="Ojaghi J."/>
            <person name="Eynullazada K."/>
            <person name="Bayramov B."/>
            <person name="Abdulazimova A."/>
            <person name="Shahmuradov I."/>
        </authorList>
    </citation>
    <scope>NUCLEOTIDE SEQUENCE [LARGE SCALE GENOMIC DNA]</scope>
    <source>
        <strain evidence="3">cv. AG2017</strain>
        <tissue evidence="2">Leaf</tissue>
    </source>
</reference>
<keyword evidence="3" id="KW-1185">Reference proteome</keyword>
<feature type="region of interest" description="Disordered" evidence="1">
    <location>
        <begin position="77"/>
        <end position="109"/>
    </location>
</feature>
<dbReference type="AlphaFoldDB" id="A0A2I0LBW0"/>
<dbReference type="Proteomes" id="UP000233551">
    <property type="component" value="Unassembled WGS sequence"/>
</dbReference>
<proteinExistence type="predicted"/>
<name>A0A2I0LBW0_PUNGR</name>
<accession>A0A2I0LBW0</accession>
<organism evidence="2 3">
    <name type="scientific">Punica granatum</name>
    <name type="common">Pomegranate</name>
    <dbReference type="NCBI Taxonomy" id="22663"/>
    <lineage>
        <taxon>Eukaryota</taxon>
        <taxon>Viridiplantae</taxon>
        <taxon>Streptophyta</taxon>
        <taxon>Embryophyta</taxon>
        <taxon>Tracheophyta</taxon>
        <taxon>Spermatophyta</taxon>
        <taxon>Magnoliopsida</taxon>
        <taxon>eudicotyledons</taxon>
        <taxon>Gunneridae</taxon>
        <taxon>Pentapetalae</taxon>
        <taxon>rosids</taxon>
        <taxon>malvids</taxon>
        <taxon>Myrtales</taxon>
        <taxon>Lythraceae</taxon>
        <taxon>Punica</taxon>
    </lineage>
</organism>
<evidence type="ECO:0000256" key="1">
    <source>
        <dbReference type="SAM" id="MobiDB-lite"/>
    </source>
</evidence>
<dbReference type="EMBL" id="PGOL01000060">
    <property type="protein sequence ID" value="PKI78151.1"/>
    <property type="molecule type" value="Genomic_DNA"/>
</dbReference>